<feature type="transmembrane region" description="Helical" evidence="8">
    <location>
        <begin position="147"/>
        <end position="165"/>
    </location>
</feature>
<keyword evidence="4" id="KW-1003">Cell membrane</keyword>
<evidence type="ECO:0000256" key="1">
    <source>
        <dbReference type="ARBA" id="ARBA00004651"/>
    </source>
</evidence>
<evidence type="ECO:0000256" key="3">
    <source>
        <dbReference type="ARBA" id="ARBA00022448"/>
    </source>
</evidence>
<comment type="caution">
    <text evidence="9">The sequence shown here is derived from an EMBL/GenBank/DDBJ whole genome shotgun (WGS) entry which is preliminary data.</text>
</comment>
<dbReference type="PANTHER" id="PTHR30472">
    <property type="entry name" value="FERRIC ENTEROBACTIN TRANSPORT SYSTEM PERMEASE PROTEIN"/>
    <property type="match status" value="1"/>
</dbReference>
<keyword evidence="3" id="KW-0813">Transport</keyword>
<dbReference type="Proteomes" id="UP001597252">
    <property type="component" value="Unassembled WGS sequence"/>
</dbReference>
<evidence type="ECO:0000256" key="7">
    <source>
        <dbReference type="ARBA" id="ARBA00023136"/>
    </source>
</evidence>
<reference evidence="10" key="1">
    <citation type="journal article" date="2019" name="Int. J. Syst. Evol. Microbiol.">
        <title>The Global Catalogue of Microorganisms (GCM) 10K type strain sequencing project: providing services to taxonomists for standard genome sequencing and annotation.</title>
        <authorList>
            <consortium name="The Broad Institute Genomics Platform"/>
            <consortium name="The Broad Institute Genome Sequencing Center for Infectious Disease"/>
            <person name="Wu L."/>
            <person name="Ma J."/>
        </authorList>
    </citation>
    <scope>NUCLEOTIDE SEQUENCE [LARGE SCALE GENOMIC DNA]</scope>
    <source>
        <strain evidence="10">CCM 8903</strain>
    </source>
</reference>
<feature type="transmembrane region" description="Helical" evidence="8">
    <location>
        <begin position="275"/>
        <end position="298"/>
    </location>
</feature>
<evidence type="ECO:0000256" key="8">
    <source>
        <dbReference type="SAM" id="Phobius"/>
    </source>
</evidence>
<dbReference type="RefSeq" id="WP_125748648.1">
    <property type="nucleotide sequence ID" value="NZ_JBHTON010000003.1"/>
</dbReference>
<keyword evidence="6 8" id="KW-1133">Transmembrane helix</keyword>
<comment type="similarity">
    <text evidence="2">Belongs to the binding-protein-dependent transport system permease family. FecCD subfamily.</text>
</comment>
<dbReference type="SUPFAM" id="SSF81345">
    <property type="entry name" value="ABC transporter involved in vitamin B12 uptake, BtuC"/>
    <property type="match status" value="1"/>
</dbReference>
<accession>A0ABW4E1G6</accession>
<dbReference type="CDD" id="cd06550">
    <property type="entry name" value="TM_ABC_iron-siderophores_like"/>
    <property type="match status" value="1"/>
</dbReference>
<name>A0ABW4E1G6_9LACO</name>
<proteinExistence type="inferred from homology"/>
<keyword evidence="5 8" id="KW-0812">Transmembrane</keyword>
<feature type="transmembrane region" description="Helical" evidence="8">
    <location>
        <begin position="239"/>
        <end position="263"/>
    </location>
</feature>
<feature type="transmembrane region" description="Helical" evidence="8">
    <location>
        <begin position="200"/>
        <end position="219"/>
    </location>
</feature>
<dbReference type="InterPro" id="IPR037294">
    <property type="entry name" value="ABC_BtuC-like"/>
</dbReference>
<feature type="transmembrane region" description="Helical" evidence="8">
    <location>
        <begin position="89"/>
        <end position="112"/>
    </location>
</feature>
<evidence type="ECO:0000256" key="4">
    <source>
        <dbReference type="ARBA" id="ARBA00022475"/>
    </source>
</evidence>
<evidence type="ECO:0000313" key="10">
    <source>
        <dbReference type="Proteomes" id="UP001597252"/>
    </source>
</evidence>
<dbReference type="Gene3D" id="1.10.3470.10">
    <property type="entry name" value="ABC transporter involved in vitamin B12 uptake, BtuC"/>
    <property type="match status" value="1"/>
</dbReference>
<feature type="transmembrane region" description="Helical" evidence="8">
    <location>
        <begin position="58"/>
        <end position="77"/>
    </location>
</feature>
<dbReference type="EMBL" id="JBHTON010000003">
    <property type="protein sequence ID" value="MFD1483804.1"/>
    <property type="molecule type" value="Genomic_DNA"/>
</dbReference>
<evidence type="ECO:0000256" key="2">
    <source>
        <dbReference type="ARBA" id="ARBA00007935"/>
    </source>
</evidence>
<feature type="transmembrane region" description="Helical" evidence="8">
    <location>
        <begin position="118"/>
        <end position="135"/>
    </location>
</feature>
<comment type="subcellular location">
    <subcellularLocation>
        <location evidence="1">Cell membrane</location>
        <topology evidence="1">Multi-pass membrane protein</topology>
    </subcellularLocation>
</comment>
<evidence type="ECO:0000256" key="5">
    <source>
        <dbReference type="ARBA" id="ARBA00022692"/>
    </source>
</evidence>
<evidence type="ECO:0000256" key="6">
    <source>
        <dbReference type="ARBA" id="ARBA00022989"/>
    </source>
</evidence>
<sequence length="327" mass="34171">MNKKTLIGWVASTIVMLALTILLLSLGDISLSFGQVLQALFGGGDRIASIVVWKMRLPYVAAALITGACLAASGLLLQTLTHNALVDSSILGVNAGASLGAVLLITLGASIRGFATDTWLPLAAVLGACLSLALVAGQKGTGSRLQLLLRGVALTALLNGVILMLQLNMNSFAFDRVLVWLSGSFWNVDWVFLRHYGLAAIALIVIVFALIRPLGMLVLGDDMAAASGVNVTKLKRGTLLLAIALAAVAVTVGGAISLVGLMAPNIAKHWCGHRFAALLPVTIMVGEAIMLLATIVANNLFLPALLPVGLVVAVITMPYFLFLLFQQ</sequence>
<organism evidence="9 10">
    <name type="scientific">Lacticaseibacillus baoqingensis</name>
    <dbReference type="NCBI Taxonomy" id="2486013"/>
    <lineage>
        <taxon>Bacteria</taxon>
        <taxon>Bacillati</taxon>
        <taxon>Bacillota</taxon>
        <taxon>Bacilli</taxon>
        <taxon>Lactobacillales</taxon>
        <taxon>Lactobacillaceae</taxon>
        <taxon>Lacticaseibacillus</taxon>
    </lineage>
</organism>
<keyword evidence="10" id="KW-1185">Reference proteome</keyword>
<protein>
    <submittedName>
        <fullName evidence="9">FecCD family ABC transporter permease</fullName>
    </submittedName>
</protein>
<dbReference type="InterPro" id="IPR000522">
    <property type="entry name" value="ABC_transptr_permease_BtuC"/>
</dbReference>
<keyword evidence="7 8" id="KW-0472">Membrane</keyword>
<dbReference type="PANTHER" id="PTHR30472:SF24">
    <property type="entry name" value="FERRIC ENTEROBACTIN TRANSPORT SYSTEM PERMEASE PROTEIN FEPG"/>
    <property type="match status" value="1"/>
</dbReference>
<feature type="transmembrane region" description="Helical" evidence="8">
    <location>
        <begin position="304"/>
        <end position="325"/>
    </location>
</feature>
<evidence type="ECO:0000313" key="9">
    <source>
        <dbReference type="EMBL" id="MFD1483804.1"/>
    </source>
</evidence>
<gene>
    <name evidence="9" type="ORF">ACFQ5J_00895</name>
</gene>
<dbReference type="Pfam" id="PF01032">
    <property type="entry name" value="FecCD"/>
    <property type="match status" value="1"/>
</dbReference>